<keyword evidence="3" id="KW-1185">Reference proteome</keyword>
<dbReference type="EMBL" id="CP110425">
    <property type="protein sequence ID" value="WAQ85211.1"/>
    <property type="molecule type" value="Genomic_DNA"/>
</dbReference>
<dbReference type="GeneID" id="77810478"/>
<evidence type="ECO:0000313" key="3">
    <source>
        <dbReference type="Proteomes" id="UP001164743"/>
    </source>
</evidence>
<dbReference type="Proteomes" id="UP001164743">
    <property type="component" value="Chromosome 5A"/>
</dbReference>
<proteinExistence type="predicted"/>
<organism evidence="2 3">
    <name type="scientific">Puccinia triticina</name>
    <dbReference type="NCBI Taxonomy" id="208348"/>
    <lineage>
        <taxon>Eukaryota</taxon>
        <taxon>Fungi</taxon>
        <taxon>Dikarya</taxon>
        <taxon>Basidiomycota</taxon>
        <taxon>Pucciniomycotina</taxon>
        <taxon>Pucciniomycetes</taxon>
        <taxon>Pucciniales</taxon>
        <taxon>Pucciniaceae</taxon>
        <taxon>Puccinia</taxon>
    </lineage>
</organism>
<sequence>MAQLDNGTETIEQERITFQRFASYTLVSEKAGFIFNAEAPVWSIDFLPSPELTSHSCVGQENQHRVACDFLAVATISSDPGLIPPAEIAKMEKDAKSIAQIWSIPDSEPTKFHEQLSSDKTFDHPLRRSGKSVIPLPRNGQPTVSGNHNDCPQSIPPKIKFHF</sequence>
<accession>A0ABY7CM61</accession>
<protein>
    <submittedName>
        <fullName evidence="2">Uncharacterized protein</fullName>
    </submittedName>
</protein>
<reference evidence="2" key="1">
    <citation type="submission" date="2022-10" db="EMBL/GenBank/DDBJ databases">
        <title>Puccinia triticina Genome sequencing and assembly.</title>
        <authorList>
            <person name="Li C."/>
        </authorList>
    </citation>
    <scope>NUCLEOTIDE SEQUENCE</scope>
    <source>
        <strain evidence="2">Pt15</strain>
    </source>
</reference>
<name>A0ABY7CM61_9BASI</name>
<evidence type="ECO:0000256" key="1">
    <source>
        <dbReference type="SAM" id="MobiDB-lite"/>
    </source>
</evidence>
<feature type="compositionally biased region" description="Polar residues" evidence="1">
    <location>
        <begin position="140"/>
        <end position="152"/>
    </location>
</feature>
<evidence type="ECO:0000313" key="2">
    <source>
        <dbReference type="EMBL" id="WAQ85211.1"/>
    </source>
</evidence>
<gene>
    <name evidence="2" type="ORF">PtA15_5A785</name>
</gene>
<dbReference type="RefSeq" id="XP_053020766.1">
    <property type="nucleotide sequence ID" value="XM_053169583.1"/>
</dbReference>
<feature type="region of interest" description="Disordered" evidence="1">
    <location>
        <begin position="127"/>
        <end position="152"/>
    </location>
</feature>